<dbReference type="SMART" id="SM00434">
    <property type="entry name" value="TOP4c"/>
    <property type="match status" value="1"/>
</dbReference>
<dbReference type="GO" id="GO:0005524">
    <property type="term" value="F:ATP binding"/>
    <property type="evidence" value="ECO:0007669"/>
    <property type="project" value="InterPro"/>
</dbReference>
<dbReference type="NCBIfam" id="NF004043">
    <property type="entry name" value="PRK05560.1"/>
    <property type="match status" value="1"/>
</dbReference>
<dbReference type="EC" id="5.6.2.2" evidence="3"/>
<evidence type="ECO:0000256" key="8">
    <source>
        <dbReference type="SAM" id="MobiDB-lite"/>
    </source>
</evidence>
<comment type="caution">
    <text evidence="10">The sequence shown here is derived from an EMBL/GenBank/DDBJ whole genome shotgun (WGS) entry which is preliminary data.</text>
</comment>
<dbReference type="InterPro" id="IPR006691">
    <property type="entry name" value="GyrA/parC_rep"/>
</dbReference>
<dbReference type="PROSITE" id="PS50817">
    <property type="entry name" value="INTEIN_N_TER"/>
    <property type="match status" value="1"/>
</dbReference>
<reference evidence="10 11" key="1">
    <citation type="submission" date="2018-10" db="EMBL/GenBank/DDBJ databases">
        <title>Genomic Encyclopedia of Archaeal and Bacterial Type Strains, Phase II (KMG-II): from individual species to whole genera.</title>
        <authorList>
            <person name="Goeker M."/>
        </authorList>
    </citation>
    <scope>NUCLEOTIDE SEQUENCE [LARGE SCALE GENOMIC DNA]</scope>
    <source>
        <strain evidence="10 11">DSM 235</strain>
    </source>
</reference>
<dbReference type="InterPro" id="IPR013760">
    <property type="entry name" value="Topo_IIA-like_dom_sf"/>
</dbReference>
<feature type="domain" description="Topo IIA-type catalytic" evidence="9">
    <location>
        <begin position="18"/>
        <end position="766"/>
    </location>
</feature>
<evidence type="ECO:0000256" key="7">
    <source>
        <dbReference type="PROSITE-ProRule" id="PRU01384"/>
    </source>
</evidence>
<dbReference type="FunFam" id="2.120.10.90:FF:000004">
    <property type="entry name" value="DNA gyrase subunit A"/>
    <property type="match status" value="1"/>
</dbReference>
<dbReference type="Pfam" id="PF03989">
    <property type="entry name" value="DNA_gyraseA_C"/>
    <property type="match status" value="6"/>
</dbReference>
<dbReference type="GO" id="GO:0005737">
    <property type="term" value="C:cytoplasm"/>
    <property type="evidence" value="ECO:0007669"/>
    <property type="project" value="TreeGrafter"/>
</dbReference>
<dbReference type="InterPro" id="IPR050220">
    <property type="entry name" value="Type_II_DNA_Topoisomerases"/>
</dbReference>
<dbReference type="InterPro" id="IPR013757">
    <property type="entry name" value="Topo_IIA_A_a_sf"/>
</dbReference>
<dbReference type="CDD" id="cd00081">
    <property type="entry name" value="Hint"/>
    <property type="match status" value="1"/>
</dbReference>
<dbReference type="NCBIfam" id="TIGR01063">
    <property type="entry name" value="gyrA"/>
    <property type="match status" value="1"/>
</dbReference>
<dbReference type="InterPro" id="IPR030934">
    <property type="entry name" value="Intein_C"/>
</dbReference>
<dbReference type="InterPro" id="IPR002205">
    <property type="entry name" value="Topo_IIA_dom_A"/>
</dbReference>
<dbReference type="Pfam" id="PF14890">
    <property type="entry name" value="Intein_splicing"/>
    <property type="match status" value="1"/>
</dbReference>
<comment type="similarity">
    <text evidence="2">Belongs to the type II topoisomerase GyrA/ParC subunit family.</text>
</comment>
<dbReference type="GO" id="GO:0009330">
    <property type="term" value="C:DNA topoisomerase type II (double strand cut, ATP-hydrolyzing) complex"/>
    <property type="evidence" value="ECO:0007669"/>
    <property type="project" value="TreeGrafter"/>
</dbReference>
<evidence type="ECO:0000313" key="10">
    <source>
        <dbReference type="EMBL" id="RKT42861.1"/>
    </source>
</evidence>
<dbReference type="PANTHER" id="PTHR43493:SF5">
    <property type="entry name" value="DNA GYRASE SUBUNIT A, CHLOROPLASTIC_MITOCHONDRIAL"/>
    <property type="match status" value="1"/>
</dbReference>
<accession>A0A495V074</accession>
<dbReference type="SUPFAM" id="SSF51294">
    <property type="entry name" value="Hedgehog/intein (Hint) domain"/>
    <property type="match status" value="1"/>
</dbReference>
<dbReference type="Proteomes" id="UP000274556">
    <property type="component" value="Unassembled WGS sequence"/>
</dbReference>
<dbReference type="AlphaFoldDB" id="A0A495V074"/>
<feature type="compositionally biased region" description="Acidic residues" evidence="8">
    <location>
        <begin position="1088"/>
        <end position="1114"/>
    </location>
</feature>
<dbReference type="InterPro" id="IPR003587">
    <property type="entry name" value="Hint_dom_N"/>
</dbReference>
<dbReference type="GO" id="GO:0003918">
    <property type="term" value="F:DNA topoisomerase type II (double strand cut, ATP-hydrolyzing) activity"/>
    <property type="evidence" value="ECO:0007669"/>
    <property type="project" value="UniProtKB-EC"/>
</dbReference>
<keyword evidence="5 7" id="KW-0238">DNA-binding</keyword>
<dbReference type="Pfam" id="PF00521">
    <property type="entry name" value="DNA_topoisoIV"/>
    <property type="match status" value="2"/>
</dbReference>
<organism evidence="10 11">
    <name type="scientific">Thiocapsa rosea</name>
    <dbReference type="NCBI Taxonomy" id="69360"/>
    <lineage>
        <taxon>Bacteria</taxon>
        <taxon>Pseudomonadati</taxon>
        <taxon>Pseudomonadota</taxon>
        <taxon>Gammaproteobacteria</taxon>
        <taxon>Chromatiales</taxon>
        <taxon>Chromatiaceae</taxon>
        <taxon>Thiocapsa</taxon>
    </lineage>
</organism>
<feature type="region of interest" description="Disordered" evidence="8">
    <location>
        <begin position="1077"/>
        <end position="1114"/>
    </location>
</feature>
<dbReference type="Gene3D" id="3.30.1360.40">
    <property type="match status" value="1"/>
</dbReference>
<dbReference type="SUPFAM" id="SSF101904">
    <property type="entry name" value="GyrA/ParC C-terminal domain-like"/>
    <property type="match status" value="1"/>
</dbReference>
<dbReference type="PROSITE" id="PS50818">
    <property type="entry name" value="INTEIN_C_TER"/>
    <property type="match status" value="1"/>
</dbReference>
<dbReference type="FunFam" id="3.30.1360.40:FF:000002">
    <property type="entry name" value="DNA gyrase subunit A"/>
    <property type="match status" value="1"/>
</dbReference>
<dbReference type="InterPro" id="IPR036844">
    <property type="entry name" value="Hint_dom_sf"/>
</dbReference>
<feature type="compositionally biased region" description="Basic and acidic residues" evidence="8">
    <location>
        <begin position="1077"/>
        <end position="1087"/>
    </location>
</feature>
<dbReference type="InterPro" id="IPR013758">
    <property type="entry name" value="Topo_IIA_A/C_ab"/>
</dbReference>
<keyword evidence="4" id="KW-0799">Topoisomerase</keyword>
<dbReference type="SMART" id="SM00306">
    <property type="entry name" value="HintN"/>
    <property type="match status" value="1"/>
</dbReference>
<evidence type="ECO:0000256" key="5">
    <source>
        <dbReference type="ARBA" id="ARBA00023125"/>
    </source>
</evidence>
<sequence>MRQSYLDYAMSVIVGRALPDVRDGLKPVHRRVLFSMSEQGNVWNRAYRKSARVVGDVMGKYHPHGDSAIYDTMVRMAQRFSMRYLLVDGQGNFGCFTGDTLIKLADGTEKTFAELAQRPSDEIFYVYAVDETGKIVIAEGRHARMTRPNAELLALTLDTGDVVRCTPDHRFMLRDGSYKEARDLTPDDSLMPGVFDTAPVKPGLNDYLRILQPNLGRYQFVHHLADEFNVESLHVSWSKPEYRQKVMQRKIAGYVYDLTRRFPDCDITPELYESNRYRNWIPRLNKAVEYFGDFEALVTAGRHYNHRVVSMRRLTVRADTYDITVDHHHNFLLACGVFVHNSVDGDPPAAMRYTEVRMTRIADALLDDLDKDTVDFIPNYDNTEHEPVVLPARFPNLLVNGSSGIAVGMATNIPPHNLREVIDACLALIDNPAITIEELMVLVPGPDFPTAALINGVRGIREAYRTGRGRAVIRARTMVEVQKRSGREAIVVTELPYQVNKARLLERIAELVKEKKIEGIAPDGLRDESDKDGMRVVIELKRDAYAEVLLANLYQHTQMQQVFGINMVALVDGQPRTLNLKQILEYFIRHRRDVVTRRTLFELRKARDRAHVLEGYAIALANIDEIIALIKASANPAEARERLMERTWTPGSVTGMLERAGAEHTRPEELEAAFGLVDGGYRLSERQAKAILDLQLQRLTGLEQDKILDEFKEILDKIAALLMILSDSDRLMDVIREELAAIRDQFGDERRTEIQVDHTDLTLEDMIAPEEVVVTMSHQGYVKAQPISDYQAQRRGGKGKSATSFKEEDFIDRIFVANSRDTVLCFSSRGRVYWLKVYELPQAGRGARGRPMVNLLPLEPGERINAVLPVRDYETGYFVFMATSAGTVKKTPLDDFSRPLSRGIIAIDLREDEVLIGVAITDGKQDLMLFTSAGKAVRFSEGAVRAMGRTAHGVRGVQLAPGQKVISLLVAEPGTVLSVTENGYGKRTRVEDFPTKGRGTKGVIGISTSERNGAQVGAVLVRPDDEIMLITEGGTLIRTPIDQIPVVGRSAQGVKLINLGEGERLVYLERIVALDGEKEGNGDLAEDRDPDEPTGDPIDDEQAPEADPDSDPEA</sequence>
<dbReference type="CDD" id="cd00187">
    <property type="entry name" value="TOP4c"/>
    <property type="match status" value="1"/>
</dbReference>
<evidence type="ECO:0000313" key="11">
    <source>
        <dbReference type="Proteomes" id="UP000274556"/>
    </source>
</evidence>
<comment type="catalytic activity">
    <reaction evidence="1">
        <text>ATP-dependent breakage, passage and rejoining of double-stranded DNA.</text>
        <dbReference type="EC" id="5.6.2.2"/>
    </reaction>
</comment>
<dbReference type="SUPFAM" id="SSF56719">
    <property type="entry name" value="Type II DNA topoisomerase"/>
    <property type="match status" value="2"/>
</dbReference>
<dbReference type="GO" id="GO:0016539">
    <property type="term" value="P:intein-mediated protein splicing"/>
    <property type="evidence" value="ECO:0007669"/>
    <property type="project" value="InterPro"/>
</dbReference>
<proteinExistence type="inferred from homology"/>
<dbReference type="GO" id="GO:0006265">
    <property type="term" value="P:DNA topological change"/>
    <property type="evidence" value="ECO:0007669"/>
    <property type="project" value="InterPro"/>
</dbReference>
<dbReference type="NCBIfam" id="TIGR01445">
    <property type="entry name" value="intein_Nterm"/>
    <property type="match status" value="1"/>
</dbReference>
<dbReference type="NCBIfam" id="TIGR01443">
    <property type="entry name" value="intein_Cterm"/>
    <property type="match status" value="1"/>
</dbReference>
<keyword evidence="6" id="KW-0413">Isomerase</keyword>
<dbReference type="RefSeq" id="WP_342769583.1">
    <property type="nucleotide sequence ID" value="NZ_RBXL01000001.1"/>
</dbReference>
<dbReference type="GO" id="GO:0003677">
    <property type="term" value="F:DNA binding"/>
    <property type="evidence" value="ECO:0007669"/>
    <property type="project" value="UniProtKB-UniRule"/>
</dbReference>
<dbReference type="PROSITE" id="PS52040">
    <property type="entry name" value="TOPO_IIA"/>
    <property type="match status" value="1"/>
</dbReference>
<name>A0A495V074_9GAMM</name>
<dbReference type="InterPro" id="IPR035516">
    <property type="entry name" value="Gyrase/topoIV_suA_C"/>
</dbReference>
<dbReference type="PANTHER" id="PTHR43493">
    <property type="entry name" value="DNA GYRASE/TOPOISOMERASE SUBUNIT A"/>
    <property type="match status" value="1"/>
</dbReference>
<keyword evidence="11" id="KW-1185">Reference proteome</keyword>
<evidence type="ECO:0000256" key="4">
    <source>
        <dbReference type="ARBA" id="ARBA00023029"/>
    </source>
</evidence>
<protein>
    <recommendedName>
        <fullName evidence="3">DNA topoisomerase (ATP-hydrolyzing)</fullName>
        <ecNumber evidence="3">5.6.2.2</ecNumber>
    </recommendedName>
</protein>
<dbReference type="EMBL" id="RBXL01000001">
    <property type="protein sequence ID" value="RKT42861.1"/>
    <property type="molecule type" value="Genomic_DNA"/>
</dbReference>
<dbReference type="Gene3D" id="3.90.199.10">
    <property type="entry name" value="Topoisomerase II, domain 5"/>
    <property type="match status" value="2"/>
</dbReference>
<gene>
    <name evidence="10" type="ORF">BDD21_0157</name>
</gene>
<evidence type="ECO:0000256" key="2">
    <source>
        <dbReference type="ARBA" id="ARBA00008263"/>
    </source>
</evidence>
<dbReference type="InterPro" id="IPR006141">
    <property type="entry name" value="Intein_N"/>
</dbReference>
<dbReference type="Gene3D" id="1.10.268.10">
    <property type="entry name" value="Topoisomerase, domain 3"/>
    <property type="match status" value="1"/>
</dbReference>
<comment type="caution">
    <text evidence="7">Lacks conserved residue(s) required for the propagation of feature annotation.</text>
</comment>
<evidence type="ECO:0000259" key="9">
    <source>
        <dbReference type="PROSITE" id="PS52040"/>
    </source>
</evidence>
<evidence type="ECO:0000256" key="1">
    <source>
        <dbReference type="ARBA" id="ARBA00000185"/>
    </source>
</evidence>
<dbReference type="Gene3D" id="2.120.10.90">
    <property type="entry name" value="DNA gyrase/topoisomerase IV, subunit A, C-terminal"/>
    <property type="match status" value="1"/>
</dbReference>
<evidence type="ECO:0000256" key="3">
    <source>
        <dbReference type="ARBA" id="ARBA00012895"/>
    </source>
</evidence>
<evidence type="ECO:0000256" key="6">
    <source>
        <dbReference type="ARBA" id="ARBA00023235"/>
    </source>
</evidence>